<accession>I0GWL8</accession>
<evidence type="ECO:0000256" key="6">
    <source>
        <dbReference type="ARBA" id="ARBA00022634"/>
    </source>
</evidence>
<evidence type="ECO:0000256" key="9">
    <source>
        <dbReference type="ARBA" id="ARBA00023157"/>
    </source>
</evidence>
<feature type="region of interest" description="Disordered" evidence="14">
    <location>
        <begin position="695"/>
        <end position="714"/>
    </location>
</feature>
<keyword evidence="7 13" id="KW-0547">Nucleotide-binding</keyword>
<evidence type="ECO:0000256" key="4">
    <source>
        <dbReference type="ARBA" id="ARBA00014409"/>
    </source>
</evidence>
<keyword evidence="9" id="KW-1015">Disulfide bond</keyword>
<evidence type="ECO:0000259" key="16">
    <source>
        <dbReference type="Pfam" id="PF12637"/>
    </source>
</evidence>
<evidence type="ECO:0000256" key="11">
    <source>
        <dbReference type="ARBA" id="ARBA00025437"/>
    </source>
</evidence>
<dbReference type="RefSeq" id="WP_014426173.1">
    <property type="nucleotide sequence ID" value="NC_017073.1"/>
</dbReference>
<keyword evidence="8 13" id="KW-0560">Oxidoreductase</keyword>
<dbReference type="EC" id="1.17.4.1" evidence="3 13"/>
<dbReference type="GO" id="GO:0000166">
    <property type="term" value="F:nucleotide binding"/>
    <property type="evidence" value="ECO:0007669"/>
    <property type="project" value="UniProtKB-KW"/>
</dbReference>
<dbReference type="Pfam" id="PF02867">
    <property type="entry name" value="Ribonuc_red_lgC"/>
    <property type="match status" value="1"/>
</dbReference>
<dbReference type="OrthoDB" id="9762933at2"/>
<dbReference type="InterPro" id="IPR013344">
    <property type="entry name" value="RNR_NrdJ/NrdZ"/>
</dbReference>
<dbReference type="PANTHER" id="PTHR43371:SF1">
    <property type="entry name" value="RIBONUCLEOSIDE-DIPHOSPHATE REDUCTASE"/>
    <property type="match status" value="1"/>
</dbReference>
<evidence type="ECO:0000256" key="13">
    <source>
        <dbReference type="RuleBase" id="RU364064"/>
    </source>
</evidence>
<organism evidence="17 18">
    <name type="scientific">Selenomonas ruminantium subsp. lactilytica (strain NBRC 103574 / TAM6421)</name>
    <dbReference type="NCBI Taxonomy" id="927704"/>
    <lineage>
        <taxon>Bacteria</taxon>
        <taxon>Bacillati</taxon>
        <taxon>Bacillota</taxon>
        <taxon>Negativicutes</taxon>
        <taxon>Selenomonadales</taxon>
        <taxon>Selenomonadaceae</taxon>
        <taxon>Selenomonas</taxon>
    </lineage>
</organism>
<evidence type="ECO:0000256" key="10">
    <source>
        <dbReference type="ARBA" id="ARBA00023285"/>
    </source>
</evidence>
<comment type="cofactor">
    <cofactor evidence="1 13">
        <name>adenosylcob(III)alamin</name>
        <dbReference type="ChEBI" id="CHEBI:18408"/>
    </cofactor>
</comment>
<feature type="domain" description="Ribonucleotide reductase large subunit C-terminal" evidence="15">
    <location>
        <begin position="72"/>
        <end position="552"/>
    </location>
</feature>
<keyword evidence="5 13" id="KW-0846">Cobalamin</keyword>
<evidence type="ECO:0000256" key="7">
    <source>
        <dbReference type="ARBA" id="ARBA00022741"/>
    </source>
</evidence>
<dbReference type="InterPro" id="IPR050862">
    <property type="entry name" value="RdRp_reductase_class-2"/>
</dbReference>
<evidence type="ECO:0000313" key="17">
    <source>
        <dbReference type="EMBL" id="BAL85155.1"/>
    </source>
</evidence>
<evidence type="ECO:0000256" key="12">
    <source>
        <dbReference type="ARBA" id="ARBA00047754"/>
    </source>
</evidence>
<dbReference type="KEGG" id="sri:SELR_pSRC300820"/>
<evidence type="ECO:0000256" key="5">
    <source>
        <dbReference type="ARBA" id="ARBA00022628"/>
    </source>
</evidence>
<protein>
    <recommendedName>
        <fullName evidence="4 13">Vitamin B12-dependent ribonucleotide reductase</fullName>
        <ecNumber evidence="3 13">1.17.4.1</ecNumber>
    </recommendedName>
</protein>
<dbReference type="Gene3D" id="3.20.70.20">
    <property type="match status" value="1"/>
</dbReference>
<dbReference type="CDD" id="cd02888">
    <property type="entry name" value="RNR_II_dimer"/>
    <property type="match status" value="1"/>
</dbReference>
<dbReference type="PRINTS" id="PR01183">
    <property type="entry name" value="RIBORDTASEM1"/>
</dbReference>
<evidence type="ECO:0000259" key="15">
    <source>
        <dbReference type="Pfam" id="PF02867"/>
    </source>
</evidence>
<evidence type="ECO:0000313" key="18">
    <source>
        <dbReference type="Proteomes" id="UP000007887"/>
    </source>
</evidence>
<keyword evidence="6 13" id="KW-0237">DNA synthesis</keyword>
<dbReference type="GO" id="GO:0071897">
    <property type="term" value="P:DNA biosynthetic process"/>
    <property type="evidence" value="ECO:0007669"/>
    <property type="project" value="UniProtKB-KW"/>
</dbReference>
<dbReference type="Pfam" id="PF12637">
    <property type="entry name" value="TSCPD"/>
    <property type="match status" value="1"/>
</dbReference>
<geneLocation type="plasmid" evidence="17 18">
    <name>pSRC3</name>
</geneLocation>
<comment type="similarity">
    <text evidence="2 13">Belongs to the ribonucleoside diphosphate reductase class-2 family.</text>
</comment>
<dbReference type="PATRIC" id="fig|927704.6.peg.3396"/>
<comment type="function">
    <text evidence="11 13">Catalyzes the reduction of ribonucleotides to deoxyribonucleotides. May function to provide a pool of deoxyribonucleotide precursors for DNA repair during oxygen limitation and/or for immediate growth after restoration of oxygen.</text>
</comment>
<keyword evidence="10 13" id="KW-0170">Cobalt</keyword>
<name>I0GWL8_SELRL</name>
<evidence type="ECO:0000256" key="8">
    <source>
        <dbReference type="ARBA" id="ARBA00023002"/>
    </source>
</evidence>
<evidence type="ECO:0000256" key="2">
    <source>
        <dbReference type="ARBA" id="ARBA00007405"/>
    </source>
</evidence>
<dbReference type="GO" id="GO:0031419">
    <property type="term" value="F:cobalamin binding"/>
    <property type="evidence" value="ECO:0007669"/>
    <property type="project" value="UniProtKB-KW"/>
</dbReference>
<dbReference type="GO" id="GO:0004748">
    <property type="term" value="F:ribonucleoside-diphosphate reductase activity, thioredoxin disulfide as acceptor"/>
    <property type="evidence" value="ECO:0007669"/>
    <property type="project" value="UniProtKB-EC"/>
</dbReference>
<dbReference type="EMBL" id="AP012300">
    <property type="protein sequence ID" value="BAL85155.1"/>
    <property type="molecule type" value="Genomic_DNA"/>
</dbReference>
<sequence>MWYDNEVSMGIMERKYLHEGEKPEQFIGRVASIFSDELKPKAKKVLENADFLPAGRTLFGAGYKGKRKVSMSNCYVLPTPKDNIESIFDTAKKIARISSYGGGCGLAIDNLRPKGAPVNNSAMTSTGAVSFLNIFDVTGGTIGQNGRRAALMVGLRCDHPDIEEFLRIKQDGSKLSSMNISIKFTNEFMEAVEKNQPFQLVYDSPETGHIEKTIDARSFFHEFCETQWDWGDPGAIFIDRVRNFNLLSGYLEYKIDVSNPCAEFFGNGGNSCNLGSINVYNAIKDKFTDHATIDKTHLRMITDTAVRMLDEILDYGYDMQPLDLNRETIADWRSIGLGVFGLADAFVAMGIRYGSEESRAVASDIMDIIMEQALLTSASLAAKKGAFRKFDLEKTMASPVIKAYPEAHDLIKKYGLRNGTLLSIAPTGTISLFAGGFTGGIEPMYKIAYQRTSHSMEDSGKTFTVYARGVADLLKFHGLEGISPEEAKKKFPFLIESHEVPPMERVAFQGILQDYVDNAISSTVNLPNSATVEEIEEIYMAAWKQGLKGITVFRDGCKRGNILGVSDKPEETETPDYDTIEPKESRREVKVVNGSTVREQTSCVSSMYVTTNKTDDGHVFEVFTNPSGGCKSNINTITRLISLALRSGVKVSKIIDELRANKCPACQVLRRQGKDVSLSCSNAIADAMELSMKRELTSAPAELPTEEPPEDDGLRECPECHKHTLRPEAKCWTCDNCGYNACE</sequence>
<evidence type="ECO:0000256" key="3">
    <source>
        <dbReference type="ARBA" id="ARBA00012274"/>
    </source>
</evidence>
<feature type="domain" description="TSCPD" evidence="16">
    <location>
        <begin position="588"/>
        <end position="690"/>
    </location>
</feature>
<dbReference type="InterPro" id="IPR024434">
    <property type="entry name" value="TSCPD_dom"/>
</dbReference>
<dbReference type="Proteomes" id="UP000007887">
    <property type="component" value="Plasmid pSRC3"/>
</dbReference>
<dbReference type="PANTHER" id="PTHR43371">
    <property type="entry name" value="VITAMIN B12-DEPENDENT RIBONUCLEOTIDE REDUCTASE"/>
    <property type="match status" value="1"/>
</dbReference>
<dbReference type="SUPFAM" id="SSF51998">
    <property type="entry name" value="PFL-like glycyl radical enzymes"/>
    <property type="match status" value="1"/>
</dbReference>
<dbReference type="InterPro" id="IPR000788">
    <property type="entry name" value="RNR_lg_C"/>
</dbReference>
<evidence type="ECO:0000256" key="14">
    <source>
        <dbReference type="SAM" id="MobiDB-lite"/>
    </source>
</evidence>
<dbReference type="HOGENOM" id="CLU_000404_2_0_9"/>
<proteinExistence type="inferred from homology"/>
<gene>
    <name evidence="17" type="ordered locus">SELR_pSRC300820</name>
</gene>
<keyword evidence="17" id="KW-0614">Plasmid</keyword>
<comment type="catalytic activity">
    <reaction evidence="12 13">
        <text>a 2'-deoxyribonucleoside 5'-diphosphate + [thioredoxin]-disulfide + H2O = a ribonucleoside 5'-diphosphate + [thioredoxin]-dithiol</text>
        <dbReference type="Rhea" id="RHEA:23252"/>
        <dbReference type="Rhea" id="RHEA-COMP:10698"/>
        <dbReference type="Rhea" id="RHEA-COMP:10700"/>
        <dbReference type="ChEBI" id="CHEBI:15377"/>
        <dbReference type="ChEBI" id="CHEBI:29950"/>
        <dbReference type="ChEBI" id="CHEBI:50058"/>
        <dbReference type="ChEBI" id="CHEBI:57930"/>
        <dbReference type="ChEBI" id="CHEBI:73316"/>
        <dbReference type="EC" id="1.17.4.1"/>
    </reaction>
</comment>
<dbReference type="NCBIfam" id="TIGR02504">
    <property type="entry name" value="NrdJ_Z"/>
    <property type="match status" value="1"/>
</dbReference>
<dbReference type="AlphaFoldDB" id="I0GWL8"/>
<evidence type="ECO:0000256" key="1">
    <source>
        <dbReference type="ARBA" id="ARBA00001922"/>
    </source>
</evidence>
<reference evidence="17 18" key="1">
    <citation type="submission" date="2011-10" db="EMBL/GenBank/DDBJ databases">
        <title>Whole genome sequence of Selenomonas ruminantium subsp. lactilytica TAM6421.</title>
        <authorList>
            <person name="Oguchi A."/>
            <person name="Ankai A."/>
            <person name="Kaneko J."/>
            <person name="Yamada-Narita S."/>
            <person name="Fukui S."/>
            <person name="Takahashi M."/>
            <person name="Onodera T."/>
            <person name="Kojima S."/>
            <person name="Fushimi T."/>
            <person name="Abe N."/>
            <person name="Kamio Y."/>
            <person name="Yamazaki S."/>
            <person name="Fujita N."/>
        </authorList>
    </citation>
    <scope>NUCLEOTIDE SEQUENCE [LARGE SCALE GENOMIC DNA]</scope>
    <source>
        <strain evidence="18">NBRC 103574 / TAM6421</strain>
        <plasmid evidence="17 18">pSRC3</plasmid>
    </source>
</reference>